<dbReference type="AlphaFoldDB" id="A0A098L9K3"/>
<dbReference type="OrthoDB" id="9804984at2"/>
<dbReference type="InterPro" id="IPR043132">
    <property type="entry name" value="BCAT-like_C"/>
</dbReference>
<evidence type="ECO:0000256" key="10">
    <source>
        <dbReference type="ARBA" id="ARBA00022679"/>
    </source>
</evidence>
<comment type="catalytic activity">
    <reaction evidence="13">
        <text>L-valine + 2-oxoglutarate = 3-methyl-2-oxobutanoate + L-glutamate</text>
        <dbReference type="Rhea" id="RHEA:24813"/>
        <dbReference type="ChEBI" id="CHEBI:11851"/>
        <dbReference type="ChEBI" id="CHEBI:16810"/>
        <dbReference type="ChEBI" id="CHEBI:29985"/>
        <dbReference type="ChEBI" id="CHEBI:57762"/>
        <dbReference type="EC" id="2.6.1.42"/>
    </reaction>
</comment>
<keyword evidence="11" id="KW-0663">Pyridoxal phosphate</keyword>
<dbReference type="SUPFAM" id="SSF56752">
    <property type="entry name" value="D-aminoacid aminotransferase-like PLP-dependent enzymes"/>
    <property type="match status" value="1"/>
</dbReference>
<comment type="similarity">
    <text evidence="6">Belongs to the class-IV pyridoxal-phosphate-dependent aminotransferase family.</text>
</comment>
<dbReference type="InterPro" id="IPR043131">
    <property type="entry name" value="BCAT-like_N"/>
</dbReference>
<dbReference type="InterPro" id="IPR036038">
    <property type="entry name" value="Aminotransferase-like"/>
</dbReference>
<dbReference type="InterPro" id="IPR001544">
    <property type="entry name" value="Aminotrans_IV"/>
</dbReference>
<evidence type="ECO:0000256" key="16">
    <source>
        <dbReference type="PIRSR" id="PIRSR006468-1"/>
    </source>
</evidence>
<name>A0A098L9K3_9BACT</name>
<gene>
    <name evidence="17" type="ORF">MYP_19</name>
</gene>
<evidence type="ECO:0000256" key="11">
    <source>
        <dbReference type="ARBA" id="ARBA00022898"/>
    </source>
</evidence>
<evidence type="ECO:0000256" key="3">
    <source>
        <dbReference type="ARBA" id="ARBA00004824"/>
    </source>
</evidence>
<evidence type="ECO:0000256" key="4">
    <source>
        <dbReference type="ARBA" id="ARBA00004931"/>
    </source>
</evidence>
<dbReference type="Pfam" id="PF01063">
    <property type="entry name" value="Aminotran_4"/>
    <property type="match status" value="1"/>
</dbReference>
<comment type="catalytic activity">
    <reaction evidence="14">
        <text>L-isoleucine + 2-oxoglutarate = (S)-3-methyl-2-oxopentanoate + L-glutamate</text>
        <dbReference type="Rhea" id="RHEA:24801"/>
        <dbReference type="ChEBI" id="CHEBI:16810"/>
        <dbReference type="ChEBI" id="CHEBI:29985"/>
        <dbReference type="ChEBI" id="CHEBI:35146"/>
        <dbReference type="ChEBI" id="CHEBI:58045"/>
        <dbReference type="EC" id="2.6.1.42"/>
    </reaction>
</comment>
<proteinExistence type="inferred from homology"/>
<dbReference type="Proteomes" id="UP000030185">
    <property type="component" value="Unassembled WGS sequence"/>
</dbReference>
<comment type="catalytic activity">
    <reaction evidence="15">
        <text>L-leucine + 2-oxoglutarate = 4-methyl-2-oxopentanoate + L-glutamate</text>
        <dbReference type="Rhea" id="RHEA:18321"/>
        <dbReference type="ChEBI" id="CHEBI:16810"/>
        <dbReference type="ChEBI" id="CHEBI:17865"/>
        <dbReference type="ChEBI" id="CHEBI:29985"/>
        <dbReference type="ChEBI" id="CHEBI:57427"/>
        <dbReference type="EC" id="2.6.1.42"/>
    </reaction>
</comment>
<dbReference type="EMBL" id="BBLT01000001">
    <property type="protein sequence ID" value="GAL82793.1"/>
    <property type="molecule type" value="Genomic_DNA"/>
</dbReference>
<accession>A0A098L9K3</accession>
<evidence type="ECO:0000256" key="1">
    <source>
        <dbReference type="ARBA" id="ARBA00001933"/>
    </source>
</evidence>
<dbReference type="Gene3D" id="3.30.470.10">
    <property type="match status" value="1"/>
</dbReference>
<dbReference type="UniPathway" id="UPA00048">
    <property type="reaction ID" value="UER00073"/>
</dbReference>
<dbReference type="NCBIfam" id="TIGR01123">
    <property type="entry name" value="ilvE_II"/>
    <property type="match status" value="1"/>
</dbReference>
<keyword evidence="10 17" id="KW-0808">Transferase</keyword>
<dbReference type="PIRSF" id="PIRSF006468">
    <property type="entry name" value="BCAT1"/>
    <property type="match status" value="1"/>
</dbReference>
<dbReference type="Gene3D" id="3.20.10.10">
    <property type="entry name" value="D-amino Acid Aminotransferase, subunit A, domain 2"/>
    <property type="match status" value="1"/>
</dbReference>
<sequence>MINTQNIEIEKTKHSKLSQTDFTNLEFGAVYSDHMFVMDYKDKQWGGLRIVPFQNISMSPATSVLHYGQTIFEGLKAYRADNGDILLFRPLDHHKRLNKSAKRLCMPELDESAYLEGITELIKLDRAWIPNQPGCSLYLRPFMYASDEFIGVKPSSTYKFIVFTSPVAGYYKGTVKVIIETEYVRAAEGGTGFTKSGGNYAASLLPAKLAAEKGYQQIMWTDSKEHKYFEESGTMNLMFIIGDTLVTPPLSTSILAGITRDSILTLAKDWGVKVEERRVSVDEVVKAYENGTLKDAFGTGTAATITQISTINYKGTDLVLPGEETRELSNKLNKALNDIKLGKAEDKFGWIYRIK</sequence>
<organism evidence="17 18">
    <name type="scientific">Sporocytophaga myxococcoides</name>
    <dbReference type="NCBI Taxonomy" id="153721"/>
    <lineage>
        <taxon>Bacteria</taxon>
        <taxon>Pseudomonadati</taxon>
        <taxon>Bacteroidota</taxon>
        <taxon>Cytophagia</taxon>
        <taxon>Cytophagales</taxon>
        <taxon>Cytophagaceae</taxon>
        <taxon>Sporocytophaga</taxon>
    </lineage>
</organism>
<evidence type="ECO:0000256" key="8">
    <source>
        <dbReference type="ARBA" id="ARBA00022576"/>
    </source>
</evidence>
<dbReference type="GO" id="GO:0009099">
    <property type="term" value="P:L-valine biosynthetic process"/>
    <property type="evidence" value="ECO:0007669"/>
    <property type="project" value="UniProtKB-UniPathway"/>
</dbReference>
<dbReference type="CDD" id="cd01557">
    <property type="entry name" value="BCAT_beta_family"/>
    <property type="match status" value="1"/>
</dbReference>
<dbReference type="eggNOG" id="COG0115">
    <property type="taxonomic scope" value="Bacteria"/>
</dbReference>
<dbReference type="GO" id="GO:0009098">
    <property type="term" value="P:L-leucine biosynthetic process"/>
    <property type="evidence" value="ECO:0007669"/>
    <property type="project" value="UniProtKB-UniPathway"/>
</dbReference>
<evidence type="ECO:0000256" key="9">
    <source>
        <dbReference type="ARBA" id="ARBA00022605"/>
    </source>
</evidence>
<dbReference type="NCBIfam" id="NF009897">
    <property type="entry name" value="PRK13357.1"/>
    <property type="match status" value="1"/>
</dbReference>
<keyword evidence="8 17" id="KW-0032">Aminotransferase</keyword>
<dbReference type="RefSeq" id="WP_045456841.1">
    <property type="nucleotide sequence ID" value="NZ_BBLT01000001.1"/>
</dbReference>
<feature type="modified residue" description="N6-(pyridoxal phosphate)lysine" evidence="16">
    <location>
        <position position="195"/>
    </location>
</feature>
<comment type="pathway">
    <text evidence="5">Amino-acid biosynthesis; L-leucine biosynthesis; L-leucine from 3-methyl-2-oxobutanoate: step 4/4.</text>
</comment>
<evidence type="ECO:0000256" key="14">
    <source>
        <dbReference type="ARBA" id="ARBA00048798"/>
    </source>
</evidence>
<comment type="cofactor">
    <cofactor evidence="1">
        <name>pyridoxal 5'-phosphate</name>
        <dbReference type="ChEBI" id="CHEBI:597326"/>
    </cofactor>
</comment>
<evidence type="ECO:0000256" key="15">
    <source>
        <dbReference type="ARBA" id="ARBA00049229"/>
    </source>
</evidence>
<dbReference type="STRING" id="153721.MYP_19"/>
<comment type="caution">
    <text evidence="17">The sequence shown here is derived from an EMBL/GenBank/DDBJ whole genome shotgun (WGS) entry which is preliminary data.</text>
</comment>
<evidence type="ECO:0000256" key="7">
    <source>
        <dbReference type="ARBA" id="ARBA00013053"/>
    </source>
</evidence>
<evidence type="ECO:0000256" key="5">
    <source>
        <dbReference type="ARBA" id="ARBA00005072"/>
    </source>
</evidence>
<reference evidence="17 18" key="1">
    <citation type="submission" date="2014-09" db="EMBL/GenBank/DDBJ databases">
        <title>Sporocytophaga myxococcoides PG-01 genome sequencing.</title>
        <authorList>
            <person name="Liu L."/>
            <person name="Gao P.J."/>
            <person name="Chen G.J."/>
            <person name="Wang L.S."/>
        </authorList>
    </citation>
    <scope>NUCLEOTIDE SEQUENCE [LARGE SCALE GENOMIC DNA]</scope>
    <source>
        <strain evidence="17 18">PG-01</strain>
    </source>
</reference>
<keyword evidence="9" id="KW-0028">Amino-acid biosynthesis</keyword>
<dbReference type="PANTHER" id="PTHR11825">
    <property type="entry name" value="SUBGROUP IIII AMINOTRANSFERASE"/>
    <property type="match status" value="1"/>
</dbReference>
<comment type="pathway">
    <text evidence="3">Amino-acid biosynthesis; L-isoleucine biosynthesis; L-isoleucine from 2-oxobutanoate: step 4/4.</text>
</comment>
<evidence type="ECO:0000256" key="6">
    <source>
        <dbReference type="ARBA" id="ARBA00009320"/>
    </source>
</evidence>
<dbReference type="EC" id="2.6.1.42" evidence="7"/>
<protein>
    <recommendedName>
        <fullName evidence="7">branched-chain-amino-acid transaminase</fullName>
        <ecNumber evidence="7">2.6.1.42</ecNumber>
    </recommendedName>
</protein>
<evidence type="ECO:0000256" key="2">
    <source>
        <dbReference type="ARBA" id="ARBA00003109"/>
    </source>
</evidence>
<evidence type="ECO:0000313" key="18">
    <source>
        <dbReference type="Proteomes" id="UP000030185"/>
    </source>
</evidence>
<dbReference type="UniPathway" id="UPA00049">
    <property type="reaction ID" value="UER00062"/>
</dbReference>
<keyword evidence="12" id="KW-0100">Branched-chain amino acid biosynthesis</keyword>
<dbReference type="InterPro" id="IPR033939">
    <property type="entry name" value="BCAT_family"/>
</dbReference>
<dbReference type="GO" id="GO:0009097">
    <property type="term" value="P:isoleucine biosynthetic process"/>
    <property type="evidence" value="ECO:0007669"/>
    <property type="project" value="UniProtKB-UniPathway"/>
</dbReference>
<dbReference type="PANTHER" id="PTHR11825:SF44">
    <property type="entry name" value="BRANCHED-CHAIN-AMINO-ACID AMINOTRANSFERASE"/>
    <property type="match status" value="1"/>
</dbReference>
<dbReference type="GO" id="GO:0004084">
    <property type="term" value="F:branched-chain-amino-acid transaminase activity"/>
    <property type="evidence" value="ECO:0007669"/>
    <property type="project" value="UniProtKB-EC"/>
</dbReference>
<comment type="pathway">
    <text evidence="4">Amino-acid biosynthesis; L-valine biosynthesis; L-valine from pyruvate: step 4/4.</text>
</comment>
<dbReference type="InterPro" id="IPR005786">
    <property type="entry name" value="B_amino_transII"/>
</dbReference>
<evidence type="ECO:0000313" key="17">
    <source>
        <dbReference type="EMBL" id="GAL82793.1"/>
    </source>
</evidence>
<evidence type="ECO:0000256" key="12">
    <source>
        <dbReference type="ARBA" id="ARBA00023304"/>
    </source>
</evidence>
<keyword evidence="18" id="KW-1185">Reference proteome</keyword>
<evidence type="ECO:0000256" key="13">
    <source>
        <dbReference type="ARBA" id="ARBA00048212"/>
    </source>
</evidence>
<comment type="function">
    <text evidence="2">Acts on leucine, isoleucine and valine.</text>
</comment>
<dbReference type="UniPathway" id="UPA00047">
    <property type="reaction ID" value="UER00058"/>
</dbReference>